<comment type="similarity">
    <text evidence="1">Belongs to the UPF0111 family.</text>
</comment>
<dbReference type="Pfam" id="PF01865">
    <property type="entry name" value="PhoU_div"/>
    <property type="match status" value="1"/>
</dbReference>
<evidence type="ECO:0000256" key="1">
    <source>
        <dbReference type="ARBA" id="ARBA00008591"/>
    </source>
</evidence>
<dbReference type="EMBL" id="BARV01038366">
    <property type="protein sequence ID" value="GAI47402.1"/>
    <property type="molecule type" value="Genomic_DNA"/>
</dbReference>
<dbReference type="InterPro" id="IPR038078">
    <property type="entry name" value="PhoU-like_sf"/>
</dbReference>
<organism evidence="2">
    <name type="scientific">marine sediment metagenome</name>
    <dbReference type="NCBI Taxonomy" id="412755"/>
    <lineage>
        <taxon>unclassified sequences</taxon>
        <taxon>metagenomes</taxon>
        <taxon>ecological metagenomes</taxon>
    </lineage>
</organism>
<proteinExistence type="inferred from homology"/>
<dbReference type="Gene3D" id="1.20.58.220">
    <property type="entry name" value="Phosphate transport system protein phou homolog 2, domain 2"/>
    <property type="match status" value="1"/>
</dbReference>
<dbReference type="InterPro" id="IPR018445">
    <property type="entry name" value="Put_Phosphate_transp_reg"/>
</dbReference>
<sequence length="122" mass="13883">MKSSSSLIWLGKEKEKEIIKLCEEHMNKLIATIIGLKKTVYAFCESDATKMKSAFKEVADRESEADEIKRKVIEKLSKGIFHPINREEIIRLILTADDIATNAEAATRRLRLIPLGKINKDL</sequence>
<feature type="non-terminal residue" evidence="2">
    <location>
        <position position="122"/>
    </location>
</feature>
<protein>
    <submittedName>
        <fullName evidence="2">Uncharacterized protein</fullName>
    </submittedName>
</protein>
<accession>X1NTL7</accession>
<evidence type="ECO:0000313" key="2">
    <source>
        <dbReference type="EMBL" id="GAI47402.1"/>
    </source>
</evidence>
<gene>
    <name evidence="2" type="ORF">S06H3_59130</name>
</gene>
<dbReference type="PANTHER" id="PTHR36536:SF3">
    <property type="entry name" value="UPF0111 PROTEIN HI_1603"/>
    <property type="match status" value="1"/>
</dbReference>
<dbReference type="InterPro" id="IPR002727">
    <property type="entry name" value="DUF47"/>
</dbReference>
<reference evidence="2" key="1">
    <citation type="journal article" date="2014" name="Front. Microbiol.">
        <title>High frequency of phylogenetically diverse reductive dehalogenase-homologous genes in deep subseafloor sedimentary metagenomes.</title>
        <authorList>
            <person name="Kawai M."/>
            <person name="Futagami T."/>
            <person name="Toyoda A."/>
            <person name="Takaki Y."/>
            <person name="Nishi S."/>
            <person name="Hori S."/>
            <person name="Arai W."/>
            <person name="Tsubouchi T."/>
            <person name="Morono Y."/>
            <person name="Uchiyama I."/>
            <person name="Ito T."/>
            <person name="Fujiyama A."/>
            <person name="Inagaki F."/>
            <person name="Takami H."/>
        </authorList>
    </citation>
    <scope>NUCLEOTIDE SEQUENCE</scope>
    <source>
        <strain evidence="2">Expedition CK06-06</strain>
    </source>
</reference>
<name>X1NTL7_9ZZZZ</name>
<comment type="caution">
    <text evidence="2">The sequence shown here is derived from an EMBL/GenBank/DDBJ whole genome shotgun (WGS) entry which is preliminary data.</text>
</comment>
<dbReference type="PANTHER" id="PTHR36536">
    <property type="entry name" value="UPF0111 PROTEIN HI_1603"/>
    <property type="match status" value="1"/>
</dbReference>
<dbReference type="AlphaFoldDB" id="X1NTL7"/>